<name>A0A8H6VUR7_9AGAR</name>
<accession>A0A8H6VUR7</accession>
<feature type="region of interest" description="Disordered" evidence="1">
    <location>
        <begin position="1"/>
        <end position="21"/>
    </location>
</feature>
<evidence type="ECO:0000313" key="3">
    <source>
        <dbReference type="EMBL" id="KAF7290838.1"/>
    </source>
</evidence>
<protein>
    <submittedName>
        <fullName evidence="3">Uncharacterized protein</fullName>
    </submittedName>
</protein>
<sequence length="437" mass="47384">MPNPVDDAPQQTGPISLPVEGGSRRSLRGFHRGVASLSLIALVAVSLVLWQHPPRLQRGTDELSVPSRSYDPRLERYQTPESAAFCADWREDGSNEASAEFALAVDNASLTFLLSRGPLHGDVHIVEAESSSGPFKVAVSARFDTKDRLEATKACLMSLEQEQGVLFWAEPRHPHGDPRQDVRLNITLSVPRSSGTGKPGHNDLSTDLPLFSHHVGEFFHFFSGTDFERIRLRSSNAPVDFGSLIGRSAFIETSNAEMRGFFAGLELDARTSNGELKATAFMFGDADGAKAPVNLWTSNGEVNAALSLASDYKDNSIHATIRTSNAKMLVQTRLLGDNTTIVLNASTSNGPADLYLDSTFEGEYDIQTSLGTAKIDRNPNTRDPSGGTREHVITRTRTGKRASGLVYWGKDGEGPAEDARLGEVTLKTSNAPVVLHL</sequence>
<dbReference type="Proteomes" id="UP000636479">
    <property type="component" value="Unassembled WGS sequence"/>
</dbReference>
<dbReference type="GeneID" id="59352216"/>
<keyword evidence="4" id="KW-1185">Reference proteome</keyword>
<evidence type="ECO:0000313" key="4">
    <source>
        <dbReference type="Proteomes" id="UP000636479"/>
    </source>
</evidence>
<evidence type="ECO:0000256" key="1">
    <source>
        <dbReference type="SAM" id="MobiDB-lite"/>
    </source>
</evidence>
<dbReference type="EMBL" id="JACAZF010000014">
    <property type="protein sequence ID" value="KAF7290838.1"/>
    <property type="molecule type" value="Genomic_DNA"/>
</dbReference>
<keyword evidence="2" id="KW-0472">Membrane</keyword>
<dbReference type="AlphaFoldDB" id="A0A8H6VUR7"/>
<organism evidence="3 4">
    <name type="scientific">Mycena indigotica</name>
    <dbReference type="NCBI Taxonomy" id="2126181"/>
    <lineage>
        <taxon>Eukaryota</taxon>
        <taxon>Fungi</taxon>
        <taxon>Dikarya</taxon>
        <taxon>Basidiomycota</taxon>
        <taxon>Agaricomycotina</taxon>
        <taxon>Agaricomycetes</taxon>
        <taxon>Agaricomycetidae</taxon>
        <taxon>Agaricales</taxon>
        <taxon>Marasmiineae</taxon>
        <taxon>Mycenaceae</taxon>
        <taxon>Mycena</taxon>
    </lineage>
</organism>
<reference evidence="3" key="1">
    <citation type="submission" date="2020-05" db="EMBL/GenBank/DDBJ databases">
        <title>Mycena genomes resolve the evolution of fungal bioluminescence.</title>
        <authorList>
            <person name="Tsai I.J."/>
        </authorList>
    </citation>
    <scope>NUCLEOTIDE SEQUENCE</scope>
    <source>
        <strain evidence="3">171206Taipei</strain>
    </source>
</reference>
<comment type="caution">
    <text evidence="3">The sequence shown here is derived from an EMBL/GenBank/DDBJ whole genome shotgun (WGS) entry which is preliminary data.</text>
</comment>
<evidence type="ECO:0000256" key="2">
    <source>
        <dbReference type="SAM" id="Phobius"/>
    </source>
</evidence>
<feature type="transmembrane region" description="Helical" evidence="2">
    <location>
        <begin position="33"/>
        <end position="50"/>
    </location>
</feature>
<gene>
    <name evidence="3" type="ORF">MIND_01325000</name>
</gene>
<dbReference type="OrthoDB" id="5570013at2759"/>
<proteinExistence type="predicted"/>
<dbReference type="RefSeq" id="XP_037214198.1">
    <property type="nucleotide sequence ID" value="XM_037369700.1"/>
</dbReference>
<keyword evidence="2" id="KW-1133">Transmembrane helix</keyword>
<keyword evidence="2" id="KW-0812">Transmembrane</keyword>